<evidence type="ECO:0000313" key="10">
    <source>
        <dbReference type="Proteomes" id="UP001447188"/>
    </source>
</evidence>
<dbReference type="InterPro" id="IPR025926">
    <property type="entry name" value="PDZ-like_dom"/>
</dbReference>
<evidence type="ECO:0000256" key="1">
    <source>
        <dbReference type="ARBA" id="ARBA00002558"/>
    </source>
</evidence>
<dbReference type="CDD" id="cd06786">
    <property type="entry name" value="cpPDZ1_ScNma111-like"/>
    <property type="match status" value="1"/>
</dbReference>
<dbReference type="CDD" id="cd06719">
    <property type="entry name" value="PDZ2-4_Nma111p-like"/>
    <property type="match status" value="1"/>
</dbReference>
<gene>
    <name evidence="9" type="ORF">Q9L58_004594</name>
</gene>
<dbReference type="Pfam" id="PF12812">
    <property type="entry name" value="PDZ_1"/>
    <property type="match status" value="2"/>
</dbReference>
<dbReference type="PANTHER" id="PTHR46366:SF8">
    <property type="entry name" value="PRO-APOPTOTIC SERINE PROTEASE NMA111"/>
    <property type="match status" value="1"/>
</dbReference>
<dbReference type="SMART" id="SM00228">
    <property type="entry name" value="PDZ"/>
    <property type="match status" value="2"/>
</dbReference>
<dbReference type="InterPro" id="IPR036034">
    <property type="entry name" value="PDZ_sf"/>
</dbReference>
<keyword evidence="5" id="KW-0053">Apoptosis</keyword>
<comment type="similarity">
    <text evidence="2">Belongs to the peptidase S1C family.</text>
</comment>
<dbReference type="Pfam" id="PF13365">
    <property type="entry name" value="Trypsin_2"/>
    <property type="match status" value="1"/>
</dbReference>
<feature type="compositionally biased region" description="Basic and acidic residues" evidence="7">
    <location>
        <begin position="21"/>
        <end position="30"/>
    </location>
</feature>
<feature type="domain" description="PDZ" evidence="8">
    <location>
        <begin position="863"/>
        <end position="944"/>
    </location>
</feature>
<sequence>METNGVSGGKRKHAGSPAADRPTKHLREESFDIDEDQITMPEENGNFLVEARMLPPTAATHDSAEWQRTIESVVRNVVSIRFCQTCSFDTDSAITSEATGFVVDAERGYILTNRHVVCSGPFSGYCVFDNHEECDVYPVYRDPIHDFGILRFDPKAIKYMPVAALELRPDFARVGAEIRVVGNDAGEKLSILSGVISRVDRNAPDYGDGYNDFNTNYIQAAASASGGSSGSPVVNVDGYAVALQAGGSTEAATDYFLPLDRPLRALRCIQNGKPVTRGTIQTQWLLKPFDECRRVGLTPEWEAAVRKGFPKEIGMLVAEIVLPEGPAHSHIEEGDILIKVNGELITKFVQLDDILDSSVGQKISLLVQRGGEDLEIELSVGNLHDITPDRFVTVCGAAFHDLSYQLARLYAIAVKGVYVCEPAGSFRFDGMDKGWIIESVGNKKTTNLNAFIEIMKSIPDRARVVVTYRHLRDLHTMHTSILYIDRHWTTKMRMAIRNDKTGLWDFSDIGDALPSVPLAPRSAQFIRLDNVSYSAATDLVRSFVRISCTMPIKLDGFPRARKTGFGLVVDAGMGLVVVSRAVVPYDLCDISITVAESIIVPGKVLFMHPLQNYAVVRYDPTLVNAPVQSAKLSTEHVKQGSPTIFLGFNQNLRVVVAKTSVTDITTVAVPANSSAPRYRAINVDAITVDTSLSGQCGSGVLADEDGTVQALWLTYLGERTHSNKDVEYHLGLATPSLLPVIRQLQQGIIPKLRMLNVELHLVQMSQVRIMGVSDDWIRKVEIDNPERHQLFMVRKVECGHSQTLEEGDVILSINGKVMTRITELDVMYDHDFLDMVVIRNCQEMVLKVPTVPTEDLETDRAVIFCGAVLHRPHHAVRQQISTLHSEIYVSARTRGSPAYQYQLVPTNFIVAVNGVKTQDLTAFLNEVSKIPDNTYFRLRVITFDNIPFVITIKKNEHYFPTMEFIKDPAEPCGWRRQTYEGNSPHAGLMSTILAESMLVDSFEGGGGGGSDEGLEADNGGCPDMEEVGVCE</sequence>
<accession>A0ABR3GKW0</accession>
<dbReference type="InterPro" id="IPR001940">
    <property type="entry name" value="Peptidase_S1C"/>
</dbReference>
<evidence type="ECO:0000256" key="5">
    <source>
        <dbReference type="ARBA" id="ARBA00022703"/>
    </source>
</evidence>
<reference evidence="9 10" key="1">
    <citation type="submission" date="2024-02" db="EMBL/GenBank/DDBJ databases">
        <title>Discinaceae phylogenomics.</title>
        <authorList>
            <person name="Dirks A.C."/>
            <person name="James T.Y."/>
        </authorList>
    </citation>
    <scope>NUCLEOTIDE SEQUENCE [LARGE SCALE GENOMIC DNA]</scope>
    <source>
        <strain evidence="9 10">ACD0624</strain>
    </source>
</reference>
<dbReference type="SUPFAM" id="SSF50156">
    <property type="entry name" value="PDZ domain-like"/>
    <property type="match status" value="3"/>
</dbReference>
<evidence type="ECO:0000256" key="7">
    <source>
        <dbReference type="SAM" id="MobiDB-lite"/>
    </source>
</evidence>
<name>A0ABR3GKW0_9PEZI</name>
<keyword evidence="10" id="KW-1185">Reference proteome</keyword>
<evidence type="ECO:0000313" key="9">
    <source>
        <dbReference type="EMBL" id="KAL0636445.1"/>
    </source>
</evidence>
<feature type="region of interest" description="Disordered" evidence="7">
    <location>
        <begin position="1004"/>
        <end position="1031"/>
    </location>
</feature>
<protein>
    <recommendedName>
        <fullName evidence="3">Pro-apoptotic serine protease NMA111</fullName>
    </recommendedName>
    <alternativeName>
        <fullName evidence="4">Pro-apoptotic serine protease nma111</fullName>
    </alternativeName>
</protein>
<dbReference type="PANTHER" id="PTHR46366">
    <property type="entry name" value="PRO-APOPTOTIC SERINE PROTEASE NMA111"/>
    <property type="match status" value="1"/>
</dbReference>
<dbReference type="Proteomes" id="UP001447188">
    <property type="component" value="Unassembled WGS sequence"/>
</dbReference>
<evidence type="ECO:0000259" key="8">
    <source>
        <dbReference type="SMART" id="SM00228"/>
    </source>
</evidence>
<evidence type="ECO:0000256" key="2">
    <source>
        <dbReference type="ARBA" id="ARBA00010541"/>
    </source>
</evidence>
<feature type="domain" description="PDZ" evidence="8">
    <location>
        <begin position="299"/>
        <end position="371"/>
    </location>
</feature>
<dbReference type="Gene3D" id="2.40.10.120">
    <property type="match status" value="2"/>
</dbReference>
<comment type="caution">
    <text evidence="9">The sequence shown here is derived from an EMBL/GenBank/DDBJ whole genome shotgun (WGS) entry which is preliminary data.</text>
</comment>
<dbReference type="SUPFAM" id="SSF50494">
    <property type="entry name" value="Trypsin-like serine proteases"/>
    <property type="match status" value="2"/>
</dbReference>
<dbReference type="Pfam" id="PF00595">
    <property type="entry name" value="PDZ"/>
    <property type="match status" value="1"/>
</dbReference>
<keyword evidence="6" id="KW-0677">Repeat</keyword>
<evidence type="ECO:0000256" key="3">
    <source>
        <dbReference type="ARBA" id="ARBA00020338"/>
    </source>
</evidence>
<comment type="function">
    <text evidence="1">Nuclear serine protease which mediates apoptosis.</text>
</comment>
<evidence type="ECO:0000256" key="6">
    <source>
        <dbReference type="ARBA" id="ARBA00022737"/>
    </source>
</evidence>
<feature type="region of interest" description="Disordered" evidence="7">
    <location>
        <begin position="1"/>
        <end position="31"/>
    </location>
</feature>
<evidence type="ECO:0000256" key="4">
    <source>
        <dbReference type="ARBA" id="ARBA00021524"/>
    </source>
</evidence>
<dbReference type="InterPro" id="IPR001478">
    <property type="entry name" value="PDZ"/>
</dbReference>
<dbReference type="Gene3D" id="2.30.42.10">
    <property type="match status" value="2"/>
</dbReference>
<dbReference type="PRINTS" id="PR00834">
    <property type="entry name" value="PROTEASES2C"/>
</dbReference>
<proteinExistence type="inferred from homology"/>
<organism evidence="9 10">
    <name type="scientific">Discina gigas</name>
    <dbReference type="NCBI Taxonomy" id="1032678"/>
    <lineage>
        <taxon>Eukaryota</taxon>
        <taxon>Fungi</taxon>
        <taxon>Dikarya</taxon>
        <taxon>Ascomycota</taxon>
        <taxon>Pezizomycotina</taxon>
        <taxon>Pezizomycetes</taxon>
        <taxon>Pezizales</taxon>
        <taxon>Discinaceae</taxon>
        <taxon>Discina</taxon>
    </lineage>
</organism>
<dbReference type="InterPro" id="IPR009003">
    <property type="entry name" value="Peptidase_S1_PA"/>
</dbReference>
<dbReference type="EMBL" id="JBBBZM010000050">
    <property type="protein sequence ID" value="KAL0636445.1"/>
    <property type="molecule type" value="Genomic_DNA"/>
</dbReference>